<dbReference type="EMBL" id="CP001804">
    <property type="protein sequence ID" value="ACY13717.1"/>
    <property type="molecule type" value="Genomic_DNA"/>
</dbReference>
<dbReference type="STRING" id="502025.Hoch_1143"/>
<dbReference type="Pfam" id="PF05729">
    <property type="entry name" value="NACHT"/>
    <property type="match status" value="1"/>
</dbReference>
<keyword evidence="3" id="KW-1185">Reference proteome</keyword>
<dbReference type="InterPro" id="IPR011990">
    <property type="entry name" value="TPR-like_helical_dom_sf"/>
</dbReference>
<dbReference type="OrthoDB" id="5458866at2"/>
<name>D0LS20_HALO1</name>
<gene>
    <name evidence="2" type="ordered locus">Hoch_1143</name>
</gene>
<feature type="domain" description="NACHT" evidence="1">
    <location>
        <begin position="338"/>
        <end position="468"/>
    </location>
</feature>
<dbReference type="eggNOG" id="COG0457">
    <property type="taxonomic scope" value="Bacteria"/>
</dbReference>
<dbReference type="Gene3D" id="1.25.40.10">
    <property type="entry name" value="Tetratricopeptide repeat domain"/>
    <property type="match status" value="2"/>
</dbReference>
<evidence type="ECO:0000259" key="1">
    <source>
        <dbReference type="Pfam" id="PF05729"/>
    </source>
</evidence>
<dbReference type="Proteomes" id="UP000001880">
    <property type="component" value="Chromosome"/>
</dbReference>
<dbReference type="InterPro" id="IPR027417">
    <property type="entry name" value="P-loop_NTPase"/>
</dbReference>
<proteinExistence type="predicted"/>
<organism evidence="2 3">
    <name type="scientific">Haliangium ochraceum (strain DSM 14365 / JCM 11303 / SMP-2)</name>
    <dbReference type="NCBI Taxonomy" id="502025"/>
    <lineage>
        <taxon>Bacteria</taxon>
        <taxon>Pseudomonadati</taxon>
        <taxon>Myxococcota</taxon>
        <taxon>Polyangia</taxon>
        <taxon>Haliangiales</taxon>
        <taxon>Kofleriaceae</taxon>
        <taxon>Haliangium</taxon>
    </lineage>
</organism>
<dbReference type="HOGENOM" id="CLU_273611_0_0_7"/>
<protein>
    <recommendedName>
        <fullName evidence="1">NACHT domain-containing protein</fullName>
    </recommendedName>
</protein>
<dbReference type="SUPFAM" id="SSF52540">
    <property type="entry name" value="P-loop containing nucleoside triphosphate hydrolases"/>
    <property type="match status" value="1"/>
</dbReference>
<dbReference type="PANTHER" id="PTHR47691">
    <property type="entry name" value="REGULATOR-RELATED"/>
    <property type="match status" value="1"/>
</dbReference>
<reference evidence="2 3" key="1">
    <citation type="journal article" date="2010" name="Stand. Genomic Sci.">
        <title>Complete genome sequence of Haliangium ochraceum type strain (SMP-2).</title>
        <authorList>
            <consortium name="US DOE Joint Genome Institute (JGI-PGF)"/>
            <person name="Ivanova N."/>
            <person name="Daum C."/>
            <person name="Lang E."/>
            <person name="Abt B."/>
            <person name="Kopitz M."/>
            <person name="Saunders E."/>
            <person name="Lapidus A."/>
            <person name="Lucas S."/>
            <person name="Glavina Del Rio T."/>
            <person name="Nolan M."/>
            <person name="Tice H."/>
            <person name="Copeland A."/>
            <person name="Cheng J.F."/>
            <person name="Chen F."/>
            <person name="Bruce D."/>
            <person name="Goodwin L."/>
            <person name="Pitluck S."/>
            <person name="Mavromatis K."/>
            <person name="Pati A."/>
            <person name="Mikhailova N."/>
            <person name="Chen A."/>
            <person name="Palaniappan K."/>
            <person name="Land M."/>
            <person name="Hauser L."/>
            <person name="Chang Y.J."/>
            <person name="Jeffries C.D."/>
            <person name="Detter J.C."/>
            <person name="Brettin T."/>
            <person name="Rohde M."/>
            <person name="Goker M."/>
            <person name="Bristow J."/>
            <person name="Markowitz V."/>
            <person name="Eisen J.A."/>
            <person name="Hugenholtz P."/>
            <person name="Kyrpides N.C."/>
            <person name="Klenk H.P."/>
        </authorList>
    </citation>
    <scope>NUCLEOTIDE SEQUENCE [LARGE SCALE GENOMIC DNA]</scope>
    <source>
        <strain evidence="3">DSM 14365 / CIP 107738 / JCM 11303 / AJ 13395 / SMP-2</strain>
    </source>
</reference>
<evidence type="ECO:0000313" key="2">
    <source>
        <dbReference type="EMBL" id="ACY13717.1"/>
    </source>
</evidence>
<sequence length="1175" mass="129085">MLPALAVCYGLCKPFPPSGPHAVRNYGVEQDPADVAHSGAGLQRRLLNQSGSEEQPAWATALPLRVLLVAPSLVTGSKQLGARRQGLQALYEATGPLGALVSVDRLLPCTPRALQTQLRWAANSCAPYHVVHFVGPCALSFTGHETMLFVDAAQQQSHSKRRTPASIPADRLGRLLADSGVRFLCIDICQDQSGGSDPVALLAAQVLACGVDAVVTMDQSPLLGTAPIFLQTLYRTLLTSSGYLDEAIAAAQRALADAETFGRSAGMFAPKCFRGTTERTPVIRPITEDAARGIKARASAAPLFALPEPPAQGFIARHAELQVAEDTLLPRDDDGRSYVVLRGQAGDGKSTLAVELARYLVHIERFARAVFLRPSTPLDIDAFEDALGSQLVADYAARAQQDRASARRTLQHELVDRTIVIVVDGVDHVPATREAAPMARETASSRFFALLDHWATQCATSLVFTSRTPLPTPFADRDVFVGRMSREEALHLLDARAGKQPPPRGVSELLLDLVQCHARSLVLLAEEVEHGEPLTGPFPREALMRAIATRPWEDGEMTMTLLESVGHSLTFVADDVRERIRALAVVHGGGADYLIGRTLQLDRAEYERIVQELVAAGLCTTLGPPGCHLQLHPLLPAALAPSLDEVTRQRARRTWTECMQERVEALLERLLRSADGRRQYVRERWDAANILAYLDELSASGLEDVARELLVPRHRQYGQNEYEYTEEWVASVHAGGSPCFDLWTSSRFRSICDIILADLYSDGRHHAWLPAKDLLARAQQEGPDAYEHARHDIAYALWLHGMALVENDEWESALSLFQSAYRAFDAIRSDYEEAAAWASGSLFQSGMCAYQLGRYDDAAEAFEASMLRDRDQSDIHGAAVNQAFLGSVRIAQGHTEAAHALFEQAYTTLKATSDYAAIADASHIAGWAHWKAGHPIAAEHTLLRGMRHLTGRDHPGEAFLQANVGRLYQIQGFHEEALDYLGRAASLFDAAGIKVWRNLAARDAATSLLHLGRHAMARRALEYALTGGDSLDRPRFQPWRTYGILSELEHAMGNTDEAQRARTKAIDMYLRYRRTGGTDTDNPDWRYADALQPILEKPFGEHRERLATLRAEPAWQDTPSQTFLDALEALCNGKRAPALAEDPALDYVAAAELKLALERLSAPYWDRNGSGRGAR</sequence>
<dbReference type="Gene3D" id="3.40.50.300">
    <property type="entry name" value="P-loop containing nucleotide triphosphate hydrolases"/>
    <property type="match status" value="1"/>
</dbReference>
<dbReference type="KEGG" id="hoh:Hoch_1143"/>
<evidence type="ECO:0000313" key="3">
    <source>
        <dbReference type="Proteomes" id="UP000001880"/>
    </source>
</evidence>
<dbReference type="AlphaFoldDB" id="D0LS20"/>
<dbReference type="PANTHER" id="PTHR47691:SF3">
    <property type="entry name" value="HTH-TYPE TRANSCRIPTIONAL REGULATOR RV0890C-RELATED"/>
    <property type="match status" value="1"/>
</dbReference>
<dbReference type="SUPFAM" id="SSF48452">
    <property type="entry name" value="TPR-like"/>
    <property type="match status" value="1"/>
</dbReference>
<dbReference type="InterPro" id="IPR007111">
    <property type="entry name" value="NACHT_NTPase"/>
</dbReference>
<accession>D0LS20</accession>